<dbReference type="RefSeq" id="WP_151679025.1">
    <property type="nucleotide sequence ID" value="NZ_WBWA01000053.1"/>
</dbReference>
<gene>
    <name evidence="3" type="ORF">F9K91_25060</name>
    <name evidence="4" type="ORF">HGG76_20505</name>
</gene>
<evidence type="ECO:0000313" key="5">
    <source>
        <dbReference type="Proteomes" id="UP000430843"/>
    </source>
</evidence>
<evidence type="ECO:0000256" key="1">
    <source>
        <dbReference type="ARBA" id="ARBA00023002"/>
    </source>
</evidence>
<feature type="domain" description="Pyrroline-5-carboxylate reductase catalytic N-terminal" evidence="2">
    <location>
        <begin position="8"/>
        <end position="98"/>
    </location>
</feature>
<keyword evidence="1" id="KW-0560">Oxidoreductase</keyword>
<dbReference type="Proteomes" id="UP000558475">
    <property type="component" value="Unassembled WGS sequence"/>
</dbReference>
<sequence>MPISQVRTIGILGAGRVGTAIARRAIAAGYGVRLATSKTPEDIALVLEIMVPRAQAADTAESVIAAADIVVLALPLSKYRNLAPELMQGKIVIDAMNYWAPTDGMIAEFEGERSSSEVVQDFLPGARLVRSFNHMGYHEIDEEARLKGDPERRALAVAGNDADARREVGAFIDRIGFDPVDAGPLAFSRLFDTGTLLFGATVNRADMERTLQMQRVV</sequence>
<comment type="caution">
    <text evidence="4">The sequence shown here is derived from an EMBL/GenBank/DDBJ whole genome shotgun (WGS) entry which is preliminary data.</text>
</comment>
<keyword evidence="5" id="KW-1185">Reference proteome</keyword>
<accession>A0A7X6FRL5</accession>
<evidence type="ECO:0000313" key="4">
    <source>
        <dbReference type="EMBL" id="NKW10685.1"/>
    </source>
</evidence>
<dbReference type="InterPro" id="IPR051267">
    <property type="entry name" value="STEAP_metalloreductase"/>
</dbReference>
<dbReference type="SUPFAM" id="SSF51735">
    <property type="entry name" value="NAD(P)-binding Rossmann-fold domains"/>
    <property type="match status" value="1"/>
</dbReference>
<dbReference type="PANTHER" id="PTHR14239">
    <property type="entry name" value="DUDULIN-RELATED"/>
    <property type="match status" value="1"/>
</dbReference>
<evidence type="ECO:0000259" key="2">
    <source>
        <dbReference type="Pfam" id="PF03807"/>
    </source>
</evidence>
<name>A0A7X6FRL5_9HYPH</name>
<dbReference type="InterPro" id="IPR028939">
    <property type="entry name" value="P5C_Rdtase_cat_N"/>
</dbReference>
<protein>
    <submittedName>
        <fullName evidence="4">NAD(P)-binding domain-containing protein</fullName>
    </submittedName>
    <submittedName>
        <fullName evidence="3">NADP oxidoreductase</fullName>
    </submittedName>
</protein>
<dbReference type="Pfam" id="PF03807">
    <property type="entry name" value="F420_oxidored"/>
    <property type="match status" value="1"/>
</dbReference>
<reference evidence="4 6" key="2">
    <citation type="submission" date="2020-04" db="EMBL/GenBank/DDBJ databases">
        <title>Whole genome sequencing of clinical and environmental type strains of Ochrobactrum.</title>
        <authorList>
            <person name="Dharne M."/>
        </authorList>
    </citation>
    <scope>NUCLEOTIDE SEQUENCE [LARGE SCALE GENOMIC DNA]</scope>
    <source>
        <strain evidence="4 6">DSM 13340</strain>
    </source>
</reference>
<dbReference type="GO" id="GO:0016491">
    <property type="term" value="F:oxidoreductase activity"/>
    <property type="evidence" value="ECO:0007669"/>
    <property type="project" value="UniProtKB-KW"/>
</dbReference>
<organism evidence="4 6">
    <name type="scientific">Brucella tritici</name>
    <dbReference type="NCBI Taxonomy" id="94626"/>
    <lineage>
        <taxon>Bacteria</taxon>
        <taxon>Pseudomonadati</taxon>
        <taxon>Pseudomonadota</taxon>
        <taxon>Alphaproteobacteria</taxon>
        <taxon>Hyphomicrobiales</taxon>
        <taxon>Brucellaceae</taxon>
        <taxon>Brucella/Ochrobactrum group</taxon>
        <taxon>Brucella</taxon>
    </lineage>
</organism>
<dbReference type="EMBL" id="WBWA01000053">
    <property type="protein sequence ID" value="KAB2661381.1"/>
    <property type="molecule type" value="Genomic_DNA"/>
</dbReference>
<dbReference type="AlphaFoldDB" id="A0A7X6FRL5"/>
<dbReference type="InterPro" id="IPR036291">
    <property type="entry name" value="NAD(P)-bd_dom_sf"/>
</dbReference>
<dbReference type="Proteomes" id="UP000430843">
    <property type="component" value="Unassembled WGS sequence"/>
</dbReference>
<dbReference type="EMBL" id="JAAXZB010000002">
    <property type="protein sequence ID" value="NKW10685.1"/>
    <property type="molecule type" value="Genomic_DNA"/>
</dbReference>
<reference evidence="3 5" key="1">
    <citation type="submission" date="2019-09" db="EMBL/GenBank/DDBJ databases">
        <title>Taxonomic organization of the family Brucellaceae based on a phylogenomic approach.</title>
        <authorList>
            <person name="Leclercq S."/>
            <person name="Cloeckaert A."/>
            <person name="Zygmunt M.S."/>
        </authorList>
    </citation>
    <scope>NUCLEOTIDE SEQUENCE [LARGE SCALE GENOMIC DNA]</scope>
    <source>
        <strain evidence="3 5">LMG 18957</strain>
    </source>
</reference>
<proteinExistence type="predicted"/>
<evidence type="ECO:0000313" key="6">
    <source>
        <dbReference type="Proteomes" id="UP000558475"/>
    </source>
</evidence>
<dbReference type="Gene3D" id="3.40.50.720">
    <property type="entry name" value="NAD(P)-binding Rossmann-like Domain"/>
    <property type="match status" value="1"/>
</dbReference>
<evidence type="ECO:0000313" key="3">
    <source>
        <dbReference type="EMBL" id="KAB2661381.1"/>
    </source>
</evidence>